<dbReference type="Proteomes" id="UP001295469">
    <property type="component" value="Chromosome C08"/>
</dbReference>
<reference evidence="1" key="1">
    <citation type="submission" date="2021-01" db="EMBL/GenBank/DDBJ databases">
        <authorList>
            <consortium name="Genoscope - CEA"/>
            <person name="William W."/>
        </authorList>
    </citation>
    <scope>NUCLEOTIDE SEQUENCE</scope>
</reference>
<dbReference type="EMBL" id="HG994372">
    <property type="protein sequence ID" value="CAF2110077.1"/>
    <property type="molecule type" value="Genomic_DNA"/>
</dbReference>
<evidence type="ECO:0000313" key="1">
    <source>
        <dbReference type="EMBL" id="CAF2110077.1"/>
    </source>
</evidence>
<proteinExistence type="predicted"/>
<protein>
    <submittedName>
        <fullName evidence="1">(rape) hypothetical protein</fullName>
    </submittedName>
</protein>
<dbReference type="AlphaFoldDB" id="A0A816UGB2"/>
<sequence>MNLLPLVDSSLDFDDPIFLYPDHRDAAATARSSSGFSDFVDKTVALLSTCPIKTLSVNGHCYENSRVDDWIRVSLQRSLSELHLRCPHRIDKDRVELLFRSKTLVKLTLSDGCVIEHLPDGHMDFTDKPFINEKINEDSWIGLVPSYPLKRLVIYYLVLLPEYKDVYSDIEVRIGGPQNLVFFEFSSYVHVYYDSFGDMESLVEARLNLRLLESPVVNL</sequence>
<dbReference type="InterPro" id="IPR055294">
    <property type="entry name" value="FBL60-like"/>
</dbReference>
<dbReference type="PANTHER" id="PTHR31293">
    <property type="entry name" value="RNI-LIKE SUPERFAMILY PROTEIN"/>
    <property type="match status" value="1"/>
</dbReference>
<name>A0A816UGB2_BRANA</name>
<dbReference type="PANTHER" id="PTHR31293:SF27">
    <property type="entry name" value="BNACNNG35480D PROTEIN"/>
    <property type="match status" value="1"/>
</dbReference>
<gene>
    <name evidence="1" type="ORF">DARMORV10_C08P22000.1</name>
</gene>
<organism evidence="1">
    <name type="scientific">Brassica napus</name>
    <name type="common">Rape</name>
    <dbReference type="NCBI Taxonomy" id="3708"/>
    <lineage>
        <taxon>Eukaryota</taxon>
        <taxon>Viridiplantae</taxon>
        <taxon>Streptophyta</taxon>
        <taxon>Embryophyta</taxon>
        <taxon>Tracheophyta</taxon>
        <taxon>Spermatophyta</taxon>
        <taxon>Magnoliopsida</taxon>
        <taxon>eudicotyledons</taxon>
        <taxon>Gunneridae</taxon>
        <taxon>Pentapetalae</taxon>
        <taxon>rosids</taxon>
        <taxon>malvids</taxon>
        <taxon>Brassicales</taxon>
        <taxon>Brassicaceae</taxon>
        <taxon>Brassiceae</taxon>
        <taxon>Brassica</taxon>
    </lineage>
</organism>
<accession>A0A816UGB2</accession>